<keyword evidence="5 12" id="KW-0732">Signal</keyword>
<dbReference type="GO" id="GO:0006665">
    <property type="term" value="P:sphingolipid metabolic process"/>
    <property type="evidence" value="ECO:0007669"/>
    <property type="project" value="InterPro"/>
</dbReference>
<evidence type="ECO:0000256" key="11">
    <source>
        <dbReference type="ARBA" id="ARBA00041785"/>
    </source>
</evidence>
<organism evidence="15 16">
    <name type="scientific">Psylliodes chrysocephalus</name>
    <dbReference type="NCBI Taxonomy" id="3402493"/>
    <lineage>
        <taxon>Eukaryota</taxon>
        <taxon>Metazoa</taxon>
        <taxon>Ecdysozoa</taxon>
        <taxon>Arthropoda</taxon>
        <taxon>Hexapoda</taxon>
        <taxon>Insecta</taxon>
        <taxon>Pterygota</taxon>
        <taxon>Neoptera</taxon>
        <taxon>Endopterygota</taxon>
        <taxon>Coleoptera</taxon>
        <taxon>Polyphaga</taxon>
        <taxon>Cucujiformia</taxon>
        <taxon>Chrysomeloidea</taxon>
        <taxon>Chrysomelidae</taxon>
        <taxon>Galerucinae</taxon>
        <taxon>Alticini</taxon>
        <taxon>Psylliodes</taxon>
    </lineage>
</organism>
<dbReference type="InterPro" id="IPR008138">
    <property type="entry name" value="SapB_2"/>
</dbReference>
<dbReference type="SMART" id="SM00162">
    <property type="entry name" value="SAPA"/>
    <property type="match status" value="1"/>
</dbReference>
<evidence type="ECO:0000313" key="16">
    <source>
        <dbReference type="Proteomes" id="UP001153636"/>
    </source>
</evidence>
<feature type="domain" description="Saposin B-type" evidence="13">
    <location>
        <begin position="526"/>
        <end position="607"/>
    </location>
</feature>
<dbReference type="InterPro" id="IPR008139">
    <property type="entry name" value="SaposinB_dom"/>
</dbReference>
<gene>
    <name evidence="15" type="ORF">PSYICH_LOCUS5570</name>
</gene>
<dbReference type="InterPro" id="IPR051428">
    <property type="entry name" value="Sphingo_Act-Surfact_Prot"/>
</dbReference>
<feature type="domain" description="Saposin B-type" evidence="13">
    <location>
        <begin position="433"/>
        <end position="514"/>
    </location>
</feature>
<evidence type="ECO:0000256" key="6">
    <source>
        <dbReference type="ARBA" id="ARBA00022737"/>
    </source>
</evidence>
<dbReference type="Gene3D" id="1.10.225.10">
    <property type="entry name" value="Saposin-like"/>
    <property type="match status" value="7"/>
</dbReference>
<feature type="domain" description="Saposin B-type" evidence="13">
    <location>
        <begin position="76"/>
        <end position="158"/>
    </location>
</feature>
<dbReference type="PROSITE" id="PS50015">
    <property type="entry name" value="SAP_B"/>
    <property type="match status" value="7"/>
</dbReference>
<dbReference type="Pfam" id="PF05184">
    <property type="entry name" value="SapB_1"/>
    <property type="match status" value="5"/>
</dbReference>
<evidence type="ECO:0000256" key="3">
    <source>
        <dbReference type="ARBA" id="ARBA00022525"/>
    </source>
</evidence>
<feature type="domain" description="Saposin B-type" evidence="13">
    <location>
        <begin position="178"/>
        <end position="257"/>
    </location>
</feature>
<sequence>MKMYIFLVSCALFVLVSGVFVPPRPGHKKHHNLLGAEECTWGPGYWCQNLTAAADCHATKHCIQTVWIHKTLPPDDSSVCQICLDMVKQARDQLESNETQELIKEVFETECSYFRIKPIVKKCDKIADNYIPDLIDTLASQMNPQVVCSVAGLCNNEKIHKMLAESGEVPKKDAISTKPDKCQGCHTVVTILEDRFNKISKDDVLHKFLQFCGKFGSFSDGCSNIIITYFTEIYQHLQAHLNANEVCLMSGECSAQFHNHRARVEITPNSHIGYVSVGGVKDDLPCELCEQLVNHLRDLLVANTTEVEFKRVLEGLCKQSGQFASECTELVDQYYEEMYNFLTEHLNSTEVCDEIGICHMTENKDSIMIAPLLPAASVNKAIELSSPENKENKPLVHINLNSDVSNVRVLPDFNAEQQLPIDLMMPHTQILYNKEVCEFCEYFLHYMQNAITNPTTEEKIKEVIEKACDKLPNAVNATCLDFVDNYEPALVAIFAEEIDPATVCPLIRACPSLDNRDVEVFMEAKSDSKCPLCLVAVTKLEDMIKNNKTEGQIEDALRKVCKSLPATLDNECEDFVQTYTKQLVEMLLNDFKPDEVCVALKLCNDSTPASRLPPYVVRHVGGNIETNVIPDNTINGEIVFNKHDKSVKEKPQCVLCEFIMKEIEDQLKNKHTDDEIENIVKDICKIMPGSIKKQCNDFIDQNAQAIIQLLIATLDPSDICTMMKFCGNGFENIRVEILECPICEMAVEVMAKILANPRIDHKVEHVIEKTCRGLPAQYRAKCTNIVETYGDLMIKLLIENTNKDVVCKEIGYCKSLMSEVVIN</sequence>
<dbReference type="Proteomes" id="UP001153636">
    <property type="component" value="Chromosome 17"/>
</dbReference>
<dbReference type="AlphaFoldDB" id="A0A9P0CT77"/>
<keyword evidence="7" id="KW-1015">Disulfide bond</keyword>
<dbReference type="SUPFAM" id="SSF47862">
    <property type="entry name" value="Saposin"/>
    <property type="match status" value="6"/>
</dbReference>
<protein>
    <recommendedName>
        <fullName evidence="10">Pulmonary surfactant-associated protein B</fullName>
    </recommendedName>
    <alternativeName>
        <fullName evidence="11">Pulmonary surfactant-associated proteolipid SPL(Phe)</fullName>
    </alternativeName>
</protein>
<dbReference type="PRINTS" id="PR01797">
    <property type="entry name" value="SAPOSIN"/>
</dbReference>
<dbReference type="GO" id="GO:0005576">
    <property type="term" value="C:extracellular region"/>
    <property type="evidence" value="ECO:0007669"/>
    <property type="project" value="UniProtKB-SubCell"/>
</dbReference>
<evidence type="ECO:0000256" key="12">
    <source>
        <dbReference type="SAM" id="SignalP"/>
    </source>
</evidence>
<dbReference type="Pfam" id="PF03489">
    <property type="entry name" value="SapB_2"/>
    <property type="match status" value="6"/>
</dbReference>
<keyword evidence="6" id="KW-0677">Repeat</keyword>
<keyword evidence="3" id="KW-0964">Secreted</keyword>
<dbReference type="GO" id="GO:0007585">
    <property type="term" value="P:respiratory gaseous exchange by respiratory system"/>
    <property type="evidence" value="ECO:0007669"/>
    <property type="project" value="UniProtKB-KW"/>
</dbReference>
<evidence type="ECO:0000256" key="7">
    <source>
        <dbReference type="ARBA" id="ARBA00023157"/>
    </source>
</evidence>
<keyword evidence="16" id="KW-1185">Reference proteome</keyword>
<dbReference type="InterPro" id="IPR008373">
    <property type="entry name" value="Saposin"/>
</dbReference>
<dbReference type="OrthoDB" id="69496at2759"/>
<keyword evidence="8" id="KW-0325">Glycoprotein</keyword>
<comment type="function">
    <text evidence="9">Pulmonary surfactant-associated proteins promote alveolar stability by lowering the surface tension at the air-liquid interface in the peripheral air spaces. SP-B increases the collapse pressure of palmitic acid to nearly 70 millinewtons per meter.</text>
</comment>
<dbReference type="SMART" id="SM00741">
    <property type="entry name" value="SapB"/>
    <property type="match status" value="7"/>
</dbReference>
<feature type="chain" id="PRO_5040440926" description="Pulmonary surfactant-associated protein B" evidence="12">
    <location>
        <begin position="19"/>
        <end position="823"/>
    </location>
</feature>
<reference evidence="15" key="1">
    <citation type="submission" date="2022-01" db="EMBL/GenBank/DDBJ databases">
        <authorList>
            <person name="King R."/>
        </authorList>
    </citation>
    <scope>NUCLEOTIDE SEQUENCE</scope>
</reference>
<evidence type="ECO:0000256" key="5">
    <source>
        <dbReference type="ARBA" id="ARBA00022729"/>
    </source>
</evidence>
<dbReference type="GO" id="GO:0016020">
    <property type="term" value="C:membrane"/>
    <property type="evidence" value="ECO:0007669"/>
    <property type="project" value="GOC"/>
</dbReference>
<dbReference type="InterPro" id="IPR007856">
    <property type="entry name" value="SapB_1"/>
</dbReference>
<dbReference type="InterPro" id="IPR011001">
    <property type="entry name" value="Saposin-like"/>
</dbReference>
<evidence type="ECO:0000313" key="15">
    <source>
        <dbReference type="EMBL" id="CAH1104604.1"/>
    </source>
</evidence>
<dbReference type="InterPro" id="IPR003119">
    <property type="entry name" value="SAP_A"/>
</dbReference>
<feature type="domain" description="Saposin B-type" evidence="13">
    <location>
        <begin position="649"/>
        <end position="730"/>
    </location>
</feature>
<dbReference type="PANTHER" id="PTHR11480">
    <property type="entry name" value="SAPOSIN-RELATED"/>
    <property type="match status" value="1"/>
</dbReference>
<evidence type="ECO:0000256" key="2">
    <source>
        <dbReference type="ARBA" id="ARBA00022439"/>
    </source>
</evidence>
<dbReference type="PANTHER" id="PTHR11480:SF3">
    <property type="entry name" value="BCDNA.GH08312"/>
    <property type="match status" value="1"/>
</dbReference>
<keyword evidence="4" id="KW-0305">Gaseous exchange</keyword>
<accession>A0A9P0CT77</accession>
<name>A0A9P0CT77_9CUCU</name>
<feature type="domain" description="Saposin B-type" evidence="13">
    <location>
        <begin position="736"/>
        <end position="817"/>
    </location>
</feature>
<proteinExistence type="predicted"/>
<keyword evidence="2" id="KW-0767">Surface film</keyword>
<evidence type="ECO:0000256" key="4">
    <source>
        <dbReference type="ARBA" id="ARBA00022713"/>
    </source>
</evidence>
<dbReference type="FunFam" id="1.10.225.10:FF:000008">
    <property type="entry name" value="Pulmonary surfactant-associated protein B"/>
    <property type="match status" value="1"/>
</dbReference>
<evidence type="ECO:0000256" key="9">
    <source>
        <dbReference type="ARBA" id="ARBA00037221"/>
    </source>
</evidence>
<evidence type="ECO:0000256" key="8">
    <source>
        <dbReference type="ARBA" id="ARBA00023180"/>
    </source>
</evidence>
<feature type="signal peptide" evidence="12">
    <location>
        <begin position="1"/>
        <end position="18"/>
    </location>
</feature>
<comment type="subcellular location">
    <subcellularLocation>
        <location evidence="1">Secreted</location>
        <location evidence="1">Extracellular space</location>
        <location evidence="1">Surface film</location>
    </subcellularLocation>
</comment>
<dbReference type="FunFam" id="1.10.225.10:FF:000002">
    <property type="entry name" value="prosaposin isoform X2"/>
    <property type="match status" value="2"/>
</dbReference>
<evidence type="ECO:0000259" key="14">
    <source>
        <dbReference type="PROSITE" id="PS51110"/>
    </source>
</evidence>
<feature type="domain" description="Saposin A-type" evidence="14">
    <location>
        <begin position="32"/>
        <end position="72"/>
    </location>
</feature>
<dbReference type="GO" id="GO:0005764">
    <property type="term" value="C:lysosome"/>
    <property type="evidence" value="ECO:0007669"/>
    <property type="project" value="InterPro"/>
</dbReference>
<feature type="domain" description="Saposin B-type" evidence="13">
    <location>
        <begin position="282"/>
        <end position="362"/>
    </location>
</feature>
<dbReference type="PROSITE" id="PS51110">
    <property type="entry name" value="SAP_A"/>
    <property type="match status" value="1"/>
</dbReference>
<evidence type="ECO:0000256" key="10">
    <source>
        <dbReference type="ARBA" id="ARBA00041094"/>
    </source>
</evidence>
<evidence type="ECO:0000256" key="1">
    <source>
        <dbReference type="ARBA" id="ARBA00004364"/>
    </source>
</evidence>
<dbReference type="EMBL" id="OV651829">
    <property type="protein sequence ID" value="CAH1104604.1"/>
    <property type="molecule type" value="Genomic_DNA"/>
</dbReference>
<dbReference type="Pfam" id="PF02199">
    <property type="entry name" value="SapA"/>
    <property type="match status" value="1"/>
</dbReference>
<evidence type="ECO:0000259" key="13">
    <source>
        <dbReference type="PROSITE" id="PS50015"/>
    </source>
</evidence>